<dbReference type="AlphaFoldDB" id="A0A0G0PPY3"/>
<reference evidence="1 2" key="1">
    <citation type="journal article" date="2015" name="Nature">
        <title>rRNA introns, odd ribosomes, and small enigmatic genomes across a large radiation of phyla.</title>
        <authorList>
            <person name="Brown C.T."/>
            <person name="Hug L.A."/>
            <person name="Thomas B.C."/>
            <person name="Sharon I."/>
            <person name="Castelle C.J."/>
            <person name="Singh A."/>
            <person name="Wilkins M.J."/>
            <person name="Williams K.H."/>
            <person name="Banfield J.F."/>
        </authorList>
    </citation>
    <scope>NUCLEOTIDE SEQUENCE [LARGE SCALE GENOMIC DNA]</scope>
</reference>
<name>A0A0G0PPY3_9BACT</name>
<organism evidence="1 2">
    <name type="scientific">Candidatus Woesebacteria bacterium GW2011_GWB1_39_12</name>
    <dbReference type="NCBI Taxonomy" id="1618574"/>
    <lineage>
        <taxon>Bacteria</taxon>
        <taxon>Candidatus Woeseibacteriota</taxon>
    </lineage>
</organism>
<accession>A0A0G0PPY3</accession>
<gene>
    <name evidence="1" type="ORF">UT24_C0015G0033</name>
</gene>
<dbReference type="STRING" id="1618574.UT24_C0015G0033"/>
<protein>
    <submittedName>
        <fullName evidence="1">Uncharacterized protein</fullName>
    </submittedName>
</protein>
<proteinExistence type="predicted"/>
<dbReference type="Proteomes" id="UP000033881">
    <property type="component" value="Unassembled WGS sequence"/>
</dbReference>
<dbReference type="EMBL" id="LBWB01000015">
    <property type="protein sequence ID" value="KKR00225.1"/>
    <property type="molecule type" value="Genomic_DNA"/>
</dbReference>
<evidence type="ECO:0000313" key="1">
    <source>
        <dbReference type="EMBL" id="KKR00225.1"/>
    </source>
</evidence>
<sequence length="160" mass="17899">MFEKNQSIYGVDLVSLNAITDAVEGALCEFLEWLSENEEVNLQGQLGVFRTKLRTHLIAKKVRTDFIKTSTQESLLNANSWDWDGCNLTFKGEYVYARAINHSISQICNVSGNCNLVQAKRASAAMQSMLVSLQALNQMSEPVIEQMLKMTNEGAENDKC</sequence>
<comment type="caution">
    <text evidence="1">The sequence shown here is derived from an EMBL/GenBank/DDBJ whole genome shotgun (WGS) entry which is preliminary data.</text>
</comment>
<evidence type="ECO:0000313" key="2">
    <source>
        <dbReference type="Proteomes" id="UP000033881"/>
    </source>
</evidence>